<comment type="caution">
    <text evidence="2">The sequence shown here is derived from an EMBL/GenBank/DDBJ whole genome shotgun (WGS) entry which is preliminary data.</text>
</comment>
<evidence type="ECO:0000256" key="1">
    <source>
        <dbReference type="SAM" id="Phobius"/>
    </source>
</evidence>
<feature type="transmembrane region" description="Helical" evidence="1">
    <location>
        <begin position="74"/>
        <end position="92"/>
    </location>
</feature>
<name>A0A7J7DJX2_TRIWF</name>
<keyword evidence="3" id="KW-1185">Reference proteome</keyword>
<keyword evidence="1" id="KW-0472">Membrane</keyword>
<reference evidence="2 3" key="1">
    <citation type="journal article" date="2020" name="Nat. Commun.">
        <title>Genome of Tripterygium wilfordii and identification of cytochrome P450 involved in triptolide biosynthesis.</title>
        <authorList>
            <person name="Tu L."/>
            <person name="Su P."/>
            <person name="Zhang Z."/>
            <person name="Gao L."/>
            <person name="Wang J."/>
            <person name="Hu T."/>
            <person name="Zhou J."/>
            <person name="Zhang Y."/>
            <person name="Zhao Y."/>
            <person name="Liu Y."/>
            <person name="Song Y."/>
            <person name="Tong Y."/>
            <person name="Lu Y."/>
            <person name="Yang J."/>
            <person name="Xu C."/>
            <person name="Jia M."/>
            <person name="Peters R.J."/>
            <person name="Huang L."/>
            <person name="Gao W."/>
        </authorList>
    </citation>
    <scope>NUCLEOTIDE SEQUENCE [LARGE SCALE GENOMIC DNA]</scope>
    <source>
        <strain evidence="3">cv. XIE 37</strain>
        <tissue evidence="2">Leaf</tissue>
    </source>
</reference>
<evidence type="ECO:0000313" key="3">
    <source>
        <dbReference type="Proteomes" id="UP000593562"/>
    </source>
</evidence>
<protein>
    <submittedName>
        <fullName evidence="2">Uncharacterized protein</fullName>
    </submittedName>
</protein>
<sequence length="104" mass="12066">MRGPSLGPVKAQLGPTLFHLKCKNLWWGLRCVSLGSRHLFSLCCETDAREEMEVKVALPFVGMKRASDAYFQDFWWILVAWSALWYSYSFIFELEMPILVLKTC</sequence>
<keyword evidence="1" id="KW-0812">Transmembrane</keyword>
<gene>
    <name evidence="2" type="ORF">HS088_TW06G00798</name>
</gene>
<organism evidence="2 3">
    <name type="scientific">Tripterygium wilfordii</name>
    <name type="common">Thunder God vine</name>
    <dbReference type="NCBI Taxonomy" id="458696"/>
    <lineage>
        <taxon>Eukaryota</taxon>
        <taxon>Viridiplantae</taxon>
        <taxon>Streptophyta</taxon>
        <taxon>Embryophyta</taxon>
        <taxon>Tracheophyta</taxon>
        <taxon>Spermatophyta</taxon>
        <taxon>Magnoliopsida</taxon>
        <taxon>eudicotyledons</taxon>
        <taxon>Gunneridae</taxon>
        <taxon>Pentapetalae</taxon>
        <taxon>rosids</taxon>
        <taxon>fabids</taxon>
        <taxon>Celastrales</taxon>
        <taxon>Celastraceae</taxon>
        <taxon>Tripterygium</taxon>
    </lineage>
</organism>
<dbReference type="AlphaFoldDB" id="A0A7J7DJX2"/>
<evidence type="ECO:0000313" key="2">
    <source>
        <dbReference type="EMBL" id="KAF5746627.1"/>
    </source>
</evidence>
<proteinExistence type="predicted"/>
<dbReference type="InParanoid" id="A0A7J7DJX2"/>
<dbReference type="EMBL" id="JAAARO010000006">
    <property type="protein sequence ID" value="KAF5746627.1"/>
    <property type="molecule type" value="Genomic_DNA"/>
</dbReference>
<accession>A0A7J7DJX2</accession>
<keyword evidence="1" id="KW-1133">Transmembrane helix</keyword>
<dbReference type="Proteomes" id="UP000593562">
    <property type="component" value="Unassembled WGS sequence"/>
</dbReference>